<feature type="domain" description="O-methyltransferase C-terminal" evidence="6">
    <location>
        <begin position="169"/>
        <end position="369"/>
    </location>
</feature>
<comment type="caution">
    <text evidence="8">The sequence shown here is derived from an EMBL/GenBank/DDBJ whole genome shotgun (WGS) entry which is preliminary data.</text>
</comment>
<dbReference type="PANTHER" id="PTHR11746">
    <property type="entry name" value="O-METHYLTRANSFERASE"/>
    <property type="match status" value="1"/>
</dbReference>
<dbReference type="InterPro" id="IPR036390">
    <property type="entry name" value="WH_DNA-bd_sf"/>
</dbReference>
<evidence type="ECO:0000256" key="4">
    <source>
        <dbReference type="PIRSR" id="PIRSR005739-1"/>
    </source>
</evidence>
<dbReference type="Proteomes" id="UP000251960">
    <property type="component" value="Chromosome 4"/>
</dbReference>
<dbReference type="PROSITE" id="PS51683">
    <property type="entry name" value="SAM_OMT_II"/>
    <property type="match status" value="1"/>
</dbReference>
<keyword evidence="1 8" id="KW-0489">Methyltransferase</keyword>
<dbReference type="EMBL" id="NCVQ01000005">
    <property type="protein sequence ID" value="PWZ29833.1"/>
    <property type="molecule type" value="Genomic_DNA"/>
</dbReference>
<keyword evidence="2 8" id="KW-0808">Transferase</keyword>
<dbReference type="Gene3D" id="3.40.50.150">
    <property type="entry name" value="Vaccinia Virus protein VP39"/>
    <property type="match status" value="1"/>
</dbReference>
<feature type="region of interest" description="Disordered" evidence="5">
    <location>
        <begin position="1"/>
        <end position="21"/>
    </location>
</feature>
<evidence type="ECO:0000259" key="7">
    <source>
        <dbReference type="Pfam" id="PF08100"/>
    </source>
</evidence>
<evidence type="ECO:0000256" key="1">
    <source>
        <dbReference type="ARBA" id="ARBA00022603"/>
    </source>
</evidence>
<evidence type="ECO:0000259" key="6">
    <source>
        <dbReference type="Pfam" id="PF00891"/>
    </source>
</evidence>
<accession>A0A3L6FAB0</accession>
<dbReference type="FunFam" id="3.40.50.150:FF:000206">
    <property type="entry name" value="O-methyltransferase ZRP4"/>
    <property type="match status" value="1"/>
</dbReference>
<dbReference type="InterPro" id="IPR016461">
    <property type="entry name" value="COMT-like"/>
</dbReference>
<evidence type="ECO:0000256" key="5">
    <source>
        <dbReference type="SAM" id="MobiDB-lite"/>
    </source>
</evidence>
<gene>
    <name evidence="8" type="primary">BX7_1</name>
    <name evidence="8" type="ORF">Zm00014a_034490</name>
</gene>
<dbReference type="SUPFAM" id="SSF53335">
    <property type="entry name" value="S-adenosyl-L-methionine-dependent methyltransferases"/>
    <property type="match status" value="1"/>
</dbReference>
<dbReference type="Pfam" id="PF00891">
    <property type="entry name" value="Methyltransf_2"/>
    <property type="match status" value="1"/>
</dbReference>
<dbReference type="Pfam" id="PF08100">
    <property type="entry name" value="Dimerisation"/>
    <property type="match status" value="1"/>
</dbReference>
<evidence type="ECO:0000313" key="8">
    <source>
        <dbReference type="EMBL" id="PWZ29833.1"/>
    </source>
</evidence>
<reference evidence="8" key="1">
    <citation type="journal article" date="2018" name="Nat. Genet.">
        <title>Extensive intraspecific gene order and gene structural variations between Mo17 and other maize genomes.</title>
        <authorList>
            <person name="Sun S."/>
            <person name="Zhou Y."/>
            <person name="Chen J."/>
            <person name="Shi J."/>
            <person name="Zhao H."/>
            <person name="Zhao H."/>
            <person name="Song W."/>
            <person name="Zhang M."/>
            <person name="Cui Y."/>
            <person name="Dong X."/>
            <person name="Liu H."/>
            <person name="Ma X."/>
            <person name="Jiao Y."/>
            <person name="Wang B."/>
            <person name="Wei X."/>
            <person name="Stein J.C."/>
            <person name="Glaubitz J.C."/>
            <person name="Lu F."/>
            <person name="Yu G."/>
            <person name="Liang C."/>
            <person name="Fengler K."/>
            <person name="Li B."/>
            <person name="Rafalski A."/>
            <person name="Schnable P.S."/>
            <person name="Ware D.H."/>
            <person name="Buckler E.S."/>
            <person name="Lai J."/>
        </authorList>
    </citation>
    <scope>NUCLEOTIDE SEQUENCE [LARGE SCALE GENOMIC DNA]</scope>
    <source>
        <tissue evidence="8">Seedling</tissue>
    </source>
</reference>
<dbReference type="GO" id="GO:0046983">
    <property type="term" value="F:protein dimerization activity"/>
    <property type="evidence" value="ECO:0007669"/>
    <property type="project" value="InterPro"/>
</dbReference>
<proteinExistence type="predicted"/>
<dbReference type="PIRSF" id="PIRSF005739">
    <property type="entry name" value="O-mtase"/>
    <property type="match status" value="1"/>
</dbReference>
<protein>
    <submittedName>
        <fullName evidence="8">TRIBOA-glucoside O-methyltransferase BX7</fullName>
    </submittedName>
</protein>
<dbReference type="InterPro" id="IPR029063">
    <property type="entry name" value="SAM-dependent_MTases_sf"/>
</dbReference>
<organism evidence="8">
    <name type="scientific">Zea mays</name>
    <name type="common">Maize</name>
    <dbReference type="NCBI Taxonomy" id="4577"/>
    <lineage>
        <taxon>Eukaryota</taxon>
        <taxon>Viridiplantae</taxon>
        <taxon>Streptophyta</taxon>
        <taxon>Embryophyta</taxon>
        <taxon>Tracheophyta</taxon>
        <taxon>Spermatophyta</taxon>
        <taxon>Magnoliopsida</taxon>
        <taxon>Liliopsida</taxon>
        <taxon>Poales</taxon>
        <taxon>Poaceae</taxon>
        <taxon>PACMAD clade</taxon>
        <taxon>Panicoideae</taxon>
        <taxon>Andropogonodae</taxon>
        <taxon>Andropogoneae</taxon>
        <taxon>Tripsacinae</taxon>
        <taxon>Zea</taxon>
    </lineage>
</organism>
<dbReference type="GO" id="GO:0008171">
    <property type="term" value="F:O-methyltransferase activity"/>
    <property type="evidence" value="ECO:0007669"/>
    <property type="project" value="InterPro"/>
</dbReference>
<feature type="active site" description="Proton acceptor" evidence="4">
    <location>
        <position position="289"/>
    </location>
</feature>
<dbReference type="Gene3D" id="1.10.10.10">
    <property type="entry name" value="Winged helix-like DNA-binding domain superfamily/Winged helix DNA-binding domain"/>
    <property type="match status" value="1"/>
</dbReference>
<dbReference type="InterPro" id="IPR012967">
    <property type="entry name" value="COMT_dimerisation"/>
</dbReference>
<dbReference type="InterPro" id="IPR001077">
    <property type="entry name" value="COMT_C"/>
</dbReference>
<dbReference type="AlphaFoldDB" id="A0A3L6FAB0"/>
<dbReference type="ExpressionAtlas" id="A0A3L6FAB0">
    <property type="expression patterns" value="baseline and differential"/>
</dbReference>
<sequence>MAHQVAGVGGKDHRELQAQHTTADTEELLAAHRELWSHALGYVKSMALKCALDLGIPDTIQRYGGGATVGELAAASNLPASSLPFLRRLMRTLTAMRIFAVHRDDDPSDDPAAAAVVSYQLTATSRLLVNGGSYFSIRPNISAIVHQGAVSPMFSMSEWMKQHHHHAPDMTLHEMVHGEPVWESFRANPAIRAWFYDAMDADARLVMHVVLSECPAVFHGLASLVDVGGGHGTAAAAIARAFPHIKCTVMDLPHVVAEAPAGTGLCFLAGDMFDHIPPADGILLKWILHDWDDAKCIKIMERCKEAIGGKERGGKVIIIDTVIGSRPNEEDMIRREAQVLCDLGMMTTSNGAEREEHEWRRIFLAAGFRDYKITDTRGIPSIIEVYP</sequence>
<evidence type="ECO:0000256" key="2">
    <source>
        <dbReference type="ARBA" id="ARBA00022679"/>
    </source>
</evidence>
<dbReference type="GO" id="GO:0032259">
    <property type="term" value="P:methylation"/>
    <property type="evidence" value="ECO:0007669"/>
    <property type="project" value="UniProtKB-KW"/>
</dbReference>
<feature type="domain" description="O-methyltransferase dimerisation" evidence="7">
    <location>
        <begin position="36"/>
        <end position="130"/>
    </location>
</feature>
<dbReference type="InterPro" id="IPR036388">
    <property type="entry name" value="WH-like_DNA-bd_sf"/>
</dbReference>
<keyword evidence="3" id="KW-0949">S-adenosyl-L-methionine</keyword>
<name>A0A3L6FAB0_MAIZE</name>
<evidence type="ECO:0000256" key="3">
    <source>
        <dbReference type="ARBA" id="ARBA00022691"/>
    </source>
</evidence>
<dbReference type="SUPFAM" id="SSF46785">
    <property type="entry name" value="Winged helix' DNA-binding domain"/>
    <property type="match status" value="1"/>
</dbReference>